<feature type="transmembrane region" description="Helical" evidence="2">
    <location>
        <begin position="39"/>
        <end position="58"/>
    </location>
</feature>
<evidence type="ECO:0000313" key="4">
    <source>
        <dbReference type="Proteomes" id="UP000186857"/>
    </source>
</evidence>
<reference evidence="3 4" key="1">
    <citation type="submission" date="2016-12" db="EMBL/GenBank/DDBJ databases">
        <title>Genomic Comparison of strains in the 'Actinomyces naeslundii' Group.</title>
        <authorList>
            <person name="Mughal S.R."/>
            <person name="Do T."/>
            <person name="Gilbert S.C."/>
            <person name="Witherden E.A."/>
            <person name="Didelot X."/>
            <person name="Beighton D."/>
        </authorList>
    </citation>
    <scope>NUCLEOTIDE SEQUENCE [LARGE SCALE GENOMIC DNA]</scope>
    <source>
        <strain evidence="3 4">CCUG 33920</strain>
    </source>
</reference>
<evidence type="ECO:0000313" key="3">
    <source>
        <dbReference type="EMBL" id="OLO46410.1"/>
    </source>
</evidence>
<evidence type="ECO:0000256" key="1">
    <source>
        <dbReference type="SAM" id="MobiDB-lite"/>
    </source>
</evidence>
<gene>
    <name evidence="3" type="ORF">BKH29_00820</name>
</gene>
<protein>
    <submittedName>
        <fullName evidence="3">Uncharacterized protein</fullName>
    </submittedName>
</protein>
<comment type="caution">
    <text evidence="3">The sequence shown here is derived from an EMBL/GenBank/DDBJ whole genome shotgun (WGS) entry which is preliminary data.</text>
</comment>
<feature type="compositionally biased region" description="Low complexity" evidence="1">
    <location>
        <begin position="12"/>
        <end position="25"/>
    </location>
</feature>
<dbReference type="RefSeq" id="WP_075375858.1">
    <property type="nucleotide sequence ID" value="NZ_MSKJ01000001.1"/>
</dbReference>
<feature type="region of interest" description="Disordered" evidence="1">
    <location>
        <begin position="68"/>
        <end position="104"/>
    </location>
</feature>
<feature type="compositionally biased region" description="Polar residues" evidence="1">
    <location>
        <begin position="75"/>
        <end position="91"/>
    </location>
</feature>
<dbReference type="Proteomes" id="UP000186857">
    <property type="component" value="Unassembled WGS sequence"/>
</dbReference>
<sequence length="104" mass="10212">MSPFSTSSSDPTGPTESAGSTASTAASLRRHAILADLNVLQVATLMGTGLLVTLGVILGGRSYITTVTPDGLVGSQPSAHGTSTQAPTSEGSAPAIGDSPETTV</sequence>
<accession>A0A1Q8VE84</accession>
<dbReference type="OrthoDB" id="3261138at2"/>
<keyword evidence="2" id="KW-0812">Transmembrane</keyword>
<evidence type="ECO:0000256" key="2">
    <source>
        <dbReference type="SAM" id="Phobius"/>
    </source>
</evidence>
<proteinExistence type="predicted"/>
<organism evidence="3 4">
    <name type="scientific">Actinomyces oris</name>
    <dbReference type="NCBI Taxonomy" id="544580"/>
    <lineage>
        <taxon>Bacteria</taxon>
        <taxon>Bacillati</taxon>
        <taxon>Actinomycetota</taxon>
        <taxon>Actinomycetes</taxon>
        <taxon>Actinomycetales</taxon>
        <taxon>Actinomycetaceae</taxon>
        <taxon>Actinomyces</taxon>
    </lineage>
</organism>
<dbReference type="EMBL" id="MSKJ01000001">
    <property type="protein sequence ID" value="OLO46410.1"/>
    <property type="molecule type" value="Genomic_DNA"/>
</dbReference>
<keyword evidence="2" id="KW-1133">Transmembrane helix</keyword>
<dbReference type="AlphaFoldDB" id="A0A1Q8VE84"/>
<keyword evidence="2" id="KW-0472">Membrane</keyword>
<feature type="region of interest" description="Disordered" evidence="1">
    <location>
        <begin position="1"/>
        <end position="25"/>
    </location>
</feature>
<feature type="compositionally biased region" description="Polar residues" evidence="1">
    <location>
        <begin position="1"/>
        <end position="11"/>
    </location>
</feature>
<name>A0A1Q8VE84_9ACTO</name>